<feature type="region of interest" description="Disordered" evidence="1">
    <location>
        <begin position="313"/>
        <end position="336"/>
    </location>
</feature>
<feature type="domain" description="DUF4328" evidence="3">
    <location>
        <begin position="138"/>
        <end position="288"/>
    </location>
</feature>
<feature type="transmembrane region" description="Helical" evidence="2">
    <location>
        <begin position="111"/>
        <end position="133"/>
    </location>
</feature>
<feature type="transmembrane region" description="Helical" evidence="2">
    <location>
        <begin position="229"/>
        <end position="250"/>
    </location>
</feature>
<evidence type="ECO:0000313" key="4">
    <source>
        <dbReference type="EMBL" id="SDC50265.1"/>
    </source>
</evidence>
<protein>
    <recommendedName>
        <fullName evidence="3">DUF4328 domain-containing protein</fullName>
    </recommendedName>
</protein>
<sequence>MSAVQVCVRCAARWPVAGRPSQWCPRCHGVLLSPTDPARPEPPSRRNFRWVARRPGAAARRPAAGAGQGAADPSPPSYREMPRWGLLDPPPVEPEEPGYGRQERMADLAPTLLVTAAVLFAVAALAELFRYGLLLRNRTTLIDPTVLAVSDGLVGAAGVMAPLLALAAAAASVAWLLRTRAAGYAAAGRSDPRRPAWLVAGCLVPGVNLVLPGVYLHEISDRNPKTRNLIRLWWGLWASSGVLLAANLLWRSHDSVQAQANGVLLAALGDVVAAAVAVATLAVMRRVDGLDLAGRPRTLTRWVVAVPEASPADGVAAPDDAPPVAAEPVLAEAGAR</sequence>
<dbReference type="AlphaFoldDB" id="A0A1G6M5L4"/>
<feature type="transmembrane region" description="Helical" evidence="2">
    <location>
        <begin position="197"/>
        <end position="217"/>
    </location>
</feature>
<keyword evidence="2" id="KW-1133">Transmembrane helix</keyword>
<dbReference type="RefSeq" id="WP_083577210.1">
    <property type="nucleotide sequence ID" value="NZ_FNAB01000001.1"/>
</dbReference>
<dbReference type="InterPro" id="IPR025565">
    <property type="entry name" value="DUF4328"/>
</dbReference>
<organism evidence="4 5">
    <name type="scientific">Rhodococcus tukisamuensis</name>
    <dbReference type="NCBI Taxonomy" id="168276"/>
    <lineage>
        <taxon>Bacteria</taxon>
        <taxon>Bacillati</taxon>
        <taxon>Actinomycetota</taxon>
        <taxon>Actinomycetes</taxon>
        <taxon>Mycobacteriales</taxon>
        <taxon>Nocardiaceae</taxon>
        <taxon>Rhodococcus</taxon>
    </lineage>
</organism>
<reference evidence="4 5" key="1">
    <citation type="submission" date="2016-10" db="EMBL/GenBank/DDBJ databases">
        <authorList>
            <person name="de Groot N.N."/>
        </authorList>
    </citation>
    <scope>NUCLEOTIDE SEQUENCE [LARGE SCALE GENOMIC DNA]</scope>
    <source>
        <strain evidence="4 5">JCM 11308</strain>
    </source>
</reference>
<gene>
    <name evidence="4" type="ORF">SAMN05444580_10156</name>
</gene>
<feature type="transmembrane region" description="Helical" evidence="2">
    <location>
        <begin position="262"/>
        <end position="284"/>
    </location>
</feature>
<evidence type="ECO:0000259" key="3">
    <source>
        <dbReference type="Pfam" id="PF14219"/>
    </source>
</evidence>
<accession>A0A1G6M5L4</accession>
<proteinExistence type="predicted"/>
<dbReference type="Pfam" id="PF14219">
    <property type="entry name" value="DUF4328"/>
    <property type="match status" value="1"/>
</dbReference>
<dbReference type="STRING" id="168276.SAMN05444580_10156"/>
<feature type="region of interest" description="Disordered" evidence="1">
    <location>
        <begin position="34"/>
        <end position="83"/>
    </location>
</feature>
<keyword evidence="5" id="KW-1185">Reference proteome</keyword>
<name>A0A1G6M5L4_9NOCA</name>
<evidence type="ECO:0000256" key="2">
    <source>
        <dbReference type="SAM" id="Phobius"/>
    </source>
</evidence>
<dbReference type="Proteomes" id="UP000199417">
    <property type="component" value="Unassembled WGS sequence"/>
</dbReference>
<keyword evidence="2" id="KW-0472">Membrane</keyword>
<dbReference type="EMBL" id="FNAB01000001">
    <property type="protein sequence ID" value="SDC50265.1"/>
    <property type="molecule type" value="Genomic_DNA"/>
</dbReference>
<feature type="compositionally biased region" description="Low complexity" evidence="1">
    <location>
        <begin position="53"/>
        <end position="71"/>
    </location>
</feature>
<keyword evidence="2" id="KW-0812">Transmembrane</keyword>
<evidence type="ECO:0000313" key="5">
    <source>
        <dbReference type="Proteomes" id="UP000199417"/>
    </source>
</evidence>
<feature type="transmembrane region" description="Helical" evidence="2">
    <location>
        <begin position="153"/>
        <end position="177"/>
    </location>
</feature>
<evidence type="ECO:0000256" key="1">
    <source>
        <dbReference type="SAM" id="MobiDB-lite"/>
    </source>
</evidence>